<evidence type="ECO:0000313" key="4">
    <source>
        <dbReference type="Proteomes" id="UP000318571"/>
    </source>
</evidence>
<name>A0A553NAW2_TIGCA</name>
<evidence type="ECO:0000256" key="1">
    <source>
        <dbReference type="SAM" id="MobiDB-lite"/>
    </source>
</evidence>
<feature type="domain" description="Tudor" evidence="2">
    <location>
        <begin position="23"/>
        <end position="77"/>
    </location>
</feature>
<sequence length="205" mass="23345">RLTIHHALQPLQLIAVWSSSLRIWRRGEVVNRLGMEEYEVFLIDYGIHVLVSTLDIRHLHIAFSHLEAQAVECALGGIISCRGKSHWSRMALKTYRVLCSQGKSIFIANRYDCPMNDGLLWLLRVVAESSESKMGINVNDELVKSGHALSYYPGGYGHCNQILMNQFQDKIEAKILAMKNDIQEGRKGERRPSRKKRTNEVCGKP</sequence>
<dbReference type="PANTHER" id="PTHR16442:SF1">
    <property type="entry name" value="RING FINGER PROTEIN 17"/>
    <property type="match status" value="1"/>
</dbReference>
<dbReference type="CDD" id="cd20379">
    <property type="entry name" value="Tudor_dTUD-like"/>
    <property type="match status" value="1"/>
</dbReference>
<dbReference type="Gene3D" id="2.30.30.140">
    <property type="match status" value="1"/>
</dbReference>
<dbReference type="InterPro" id="IPR035437">
    <property type="entry name" value="SNase_OB-fold_sf"/>
</dbReference>
<dbReference type="SUPFAM" id="SSF63748">
    <property type="entry name" value="Tudor/PWWP/MBT"/>
    <property type="match status" value="1"/>
</dbReference>
<proteinExistence type="predicted"/>
<reference evidence="3 4" key="1">
    <citation type="journal article" date="2018" name="Nat. Ecol. Evol.">
        <title>Genomic signatures of mitonuclear coevolution across populations of Tigriopus californicus.</title>
        <authorList>
            <person name="Barreto F.S."/>
            <person name="Watson E.T."/>
            <person name="Lima T.G."/>
            <person name="Willett C.S."/>
            <person name="Edmands S."/>
            <person name="Li W."/>
            <person name="Burton R.S."/>
        </authorList>
    </citation>
    <scope>NUCLEOTIDE SEQUENCE [LARGE SCALE GENOMIC DNA]</scope>
    <source>
        <strain evidence="3 4">San Diego</strain>
    </source>
</reference>
<dbReference type="EMBL" id="VCGU01000458">
    <property type="protein sequence ID" value="TRY62581.1"/>
    <property type="molecule type" value="Genomic_DNA"/>
</dbReference>
<keyword evidence="4" id="KW-1185">Reference proteome</keyword>
<dbReference type="STRING" id="6832.A0A553NAW2"/>
<evidence type="ECO:0000313" key="3">
    <source>
        <dbReference type="EMBL" id="TRY62581.1"/>
    </source>
</evidence>
<gene>
    <name evidence="3" type="ORF">TCAL_00472</name>
</gene>
<dbReference type="AlphaFoldDB" id="A0A553NAW2"/>
<feature type="non-terminal residue" evidence="3">
    <location>
        <position position="1"/>
    </location>
</feature>
<dbReference type="PANTHER" id="PTHR16442">
    <property type="entry name" value="RING FINGER PROTEIN 17"/>
    <property type="match status" value="1"/>
</dbReference>
<dbReference type="Gene3D" id="2.40.50.90">
    <property type="match status" value="1"/>
</dbReference>
<organism evidence="3 4">
    <name type="scientific">Tigriopus californicus</name>
    <name type="common">Marine copepod</name>
    <dbReference type="NCBI Taxonomy" id="6832"/>
    <lineage>
        <taxon>Eukaryota</taxon>
        <taxon>Metazoa</taxon>
        <taxon>Ecdysozoa</taxon>
        <taxon>Arthropoda</taxon>
        <taxon>Crustacea</taxon>
        <taxon>Multicrustacea</taxon>
        <taxon>Hexanauplia</taxon>
        <taxon>Copepoda</taxon>
        <taxon>Harpacticoida</taxon>
        <taxon>Harpacticidae</taxon>
        <taxon>Tigriopus</taxon>
    </lineage>
</organism>
<dbReference type="Pfam" id="PF00567">
    <property type="entry name" value="TUDOR"/>
    <property type="match status" value="1"/>
</dbReference>
<dbReference type="GO" id="GO:0005737">
    <property type="term" value="C:cytoplasm"/>
    <property type="evidence" value="ECO:0007669"/>
    <property type="project" value="UniProtKB-ARBA"/>
</dbReference>
<feature type="compositionally biased region" description="Basic and acidic residues" evidence="1">
    <location>
        <begin position="182"/>
        <end position="191"/>
    </location>
</feature>
<protein>
    <recommendedName>
        <fullName evidence="2">Tudor domain-containing protein</fullName>
    </recommendedName>
</protein>
<feature type="region of interest" description="Disordered" evidence="1">
    <location>
        <begin position="182"/>
        <end position="205"/>
    </location>
</feature>
<dbReference type="Proteomes" id="UP000318571">
    <property type="component" value="Chromosome 10"/>
</dbReference>
<dbReference type="InterPro" id="IPR002999">
    <property type="entry name" value="Tudor"/>
</dbReference>
<comment type="caution">
    <text evidence="3">The sequence shown here is derived from an EMBL/GenBank/DDBJ whole genome shotgun (WGS) entry which is preliminary data.</text>
</comment>
<accession>A0A553NAW2</accession>
<evidence type="ECO:0000259" key="2">
    <source>
        <dbReference type="Pfam" id="PF00567"/>
    </source>
</evidence>